<keyword evidence="6 7" id="KW-0472">Membrane</keyword>
<dbReference type="PANTHER" id="PTHR16024:SF6">
    <property type="entry name" value="XK-RELATED PROTEIN"/>
    <property type="match status" value="1"/>
</dbReference>
<feature type="transmembrane region" description="Helical" evidence="7">
    <location>
        <begin position="12"/>
        <end position="35"/>
    </location>
</feature>
<dbReference type="WBParaSite" id="GPUH_0000305101-mRNA-1">
    <property type="protein sequence ID" value="GPUH_0000305101-mRNA-1"/>
    <property type="gene ID" value="GPUH_0000305101"/>
</dbReference>
<protein>
    <recommendedName>
        <fullName evidence="7">XK-related protein</fullName>
    </recommendedName>
</protein>
<dbReference type="InterPro" id="IPR050895">
    <property type="entry name" value="XK-related_scramblase"/>
</dbReference>
<comment type="similarity">
    <text evidence="2 7">Belongs to the XK family.</text>
</comment>
<dbReference type="Pfam" id="PF09815">
    <property type="entry name" value="XK-related"/>
    <property type="match status" value="1"/>
</dbReference>
<evidence type="ECO:0000256" key="1">
    <source>
        <dbReference type="ARBA" id="ARBA00004651"/>
    </source>
</evidence>
<dbReference type="GO" id="GO:0043652">
    <property type="term" value="P:engulfment of apoptotic cell"/>
    <property type="evidence" value="ECO:0007669"/>
    <property type="project" value="TreeGrafter"/>
</dbReference>
<keyword evidence="4 7" id="KW-0812">Transmembrane</keyword>
<comment type="subcellular location">
    <subcellularLocation>
        <location evidence="1">Cell membrane</location>
        <topology evidence="1">Multi-pass membrane protein</topology>
    </subcellularLocation>
    <subcellularLocation>
        <location evidence="7">Membrane</location>
        <topology evidence="7">Multi-pass membrane protein</topology>
    </subcellularLocation>
</comment>
<keyword evidence="3" id="KW-1003">Cell membrane</keyword>
<proteinExistence type="inferred from homology"/>
<reference evidence="8" key="1">
    <citation type="submission" date="2016-06" db="UniProtKB">
        <authorList>
            <consortium name="WormBaseParasite"/>
        </authorList>
    </citation>
    <scope>IDENTIFICATION</scope>
</reference>
<dbReference type="InterPro" id="IPR018629">
    <property type="entry name" value="XK-rel"/>
</dbReference>
<name>A0A183D2V5_9BILA</name>
<sequence>LPHTLVVRDFDIFCFFFSVASYLADICSDIAVAYVHYREQRMWAFIFIAVLTVLPSVLLNIVSFLWWIDDVSVRASLQNTKPDYSKQLFFRLVISLLQVGPVLWYLEAALAAIRFRLAEKRSEKLALYAAMVAAERDASLLRFFEAFLESAPQMLVQGVVLAHAFYSLHPAGAVPRGMLIQVISISFSLLSSCWSFVIQHRSLRISRPDKRNVTPVGALLQVWLYIPFVKRATVLCLCFSVRLISRPLVPL</sequence>
<evidence type="ECO:0000256" key="7">
    <source>
        <dbReference type="RuleBase" id="RU910716"/>
    </source>
</evidence>
<evidence type="ECO:0000313" key="8">
    <source>
        <dbReference type="WBParaSite" id="GPUH_0000305101-mRNA-1"/>
    </source>
</evidence>
<feature type="transmembrane region" description="Helical" evidence="7">
    <location>
        <begin position="88"/>
        <end position="113"/>
    </location>
</feature>
<dbReference type="GO" id="GO:1902742">
    <property type="term" value="P:apoptotic process involved in development"/>
    <property type="evidence" value="ECO:0007669"/>
    <property type="project" value="TreeGrafter"/>
</dbReference>
<accession>A0A183D2V5</accession>
<organism evidence="8">
    <name type="scientific">Gongylonema pulchrum</name>
    <dbReference type="NCBI Taxonomy" id="637853"/>
    <lineage>
        <taxon>Eukaryota</taxon>
        <taxon>Metazoa</taxon>
        <taxon>Ecdysozoa</taxon>
        <taxon>Nematoda</taxon>
        <taxon>Chromadorea</taxon>
        <taxon>Rhabditida</taxon>
        <taxon>Spirurina</taxon>
        <taxon>Spiruromorpha</taxon>
        <taxon>Spiruroidea</taxon>
        <taxon>Gongylonematidae</taxon>
        <taxon>Gongylonema</taxon>
    </lineage>
</organism>
<evidence type="ECO:0000256" key="4">
    <source>
        <dbReference type="ARBA" id="ARBA00022692"/>
    </source>
</evidence>
<dbReference type="AlphaFoldDB" id="A0A183D2V5"/>
<dbReference type="GO" id="GO:0070782">
    <property type="term" value="P:phosphatidylserine exposure on apoptotic cell surface"/>
    <property type="evidence" value="ECO:0007669"/>
    <property type="project" value="TreeGrafter"/>
</dbReference>
<dbReference type="PANTHER" id="PTHR16024">
    <property type="entry name" value="XK-RELATED PROTEIN"/>
    <property type="match status" value="1"/>
</dbReference>
<dbReference type="GO" id="GO:0005886">
    <property type="term" value="C:plasma membrane"/>
    <property type="evidence" value="ECO:0007669"/>
    <property type="project" value="UniProtKB-SubCell"/>
</dbReference>
<evidence type="ECO:0000256" key="3">
    <source>
        <dbReference type="ARBA" id="ARBA00022475"/>
    </source>
</evidence>
<feature type="transmembrane region" description="Helical" evidence="7">
    <location>
        <begin position="42"/>
        <end position="68"/>
    </location>
</feature>
<evidence type="ECO:0000256" key="2">
    <source>
        <dbReference type="ARBA" id="ARBA00008789"/>
    </source>
</evidence>
<evidence type="ECO:0000256" key="5">
    <source>
        <dbReference type="ARBA" id="ARBA00022989"/>
    </source>
</evidence>
<keyword evidence="5 7" id="KW-1133">Transmembrane helix</keyword>
<evidence type="ECO:0000256" key="6">
    <source>
        <dbReference type="ARBA" id="ARBA00023136"/>
    </source>
</evidence>